<organism evidence="4 5">
    <name type="scientific">Escherichia coli</name>
    <dbReference type="NCBI Taxonomy" id="562"/>
    <lineage>
        <taxon>Bacteria</taxon>
        <taxon>Pseudomonadati</taxon>
        <taxon>Pseudomonadota</taxon>
        <taxon>Gammaproteobacteria</taxon>
        <taxon>Enterobacterales</taxon>
        <taxon>Enterobacteriaceae</taxon>
        <taxon>Escherichia</taxon>
    </lineage>
</organism>
<gene>
    <name evidence="4" type="primary">icmF</name>
    <name evidence="4" type="ORF">DL968_15590</name>
</gene>
<proteinExistence type="predicted"/>
<dbReference type="PANTHER" id="PTHR36153">
    <property type="entry name" value="INNER MEMBRANE PROTEIN-RELATED"/>
    <property type="match status" value="1"/>
</dbReference>
<dbReference type="InterPro" id="IPR053156">
    <property type="entry name" value="T6SS_TssM-like"/>
</dbReference>
<dbReference type="EMBL" id="AAVTXU010000062">
    <property type="protein sequence ID" value="EGE1989027.1"/>
    <property type="molecule type" value="Genomic_DNA"/>
</dbReference>
<dbReference type="PANTHER" id="PTHR36153:SF5">
    <property type="entry name" value="EXPORTED PROTEIN"/>
    <property type="match status" value="1"/>
</dbReference>
<evidence type="ECO:0000259" key="1">
    <source>
        <dbReference type="Pfam" id="PF06744"/>
    </source>
</evidence>
<feature type="domain" description="Type VI secretion system component TssM1 helical" evidence="3">
    <location>
        <begin position="398"/>
        <end position="455"/>
    </location>
</feature>
<dbReference type="Proteomes" id="UP000854059">
    <property type="component" value="Unassembled WGS sequence"/>
</dbReference>
<evidence type="ECO:0000259" key="2">
    <source>
        <dbReference type="Pfam" id="PF06761"/>
    </source>
</evidence>
<evidence type="ECO:0000259" key="3">
    <source>
        <dbReference type="Pfam" id="PF21070"/>
    </source>
</evidence>
<dbReference type="InterPro" id="IPR048677">
    <property type="entry name" value="TssM1_hel"/>
</dbReference>
<dbReference type="Pfam" id="PF06761">
    <property type="entry name" value="IcmF-related"/>
    <property type="match status" value="1"/>
</dbReference>
<accession>A0AAN3NW77</accession>
<sequence length="625" mass="70798">MLEQRYLPSLFNGLVKAMNAAPPESEEKLAVLRVMRMLEDKSGRNNEVVKQYMAKRWSEKFHGQRDIQAQLMSHLDYALAHTDWHAERQAGDGDAISRWTPYDKPVVSAQKELSKLPVYQRVYQSLKTRALGVLPADLNLRDQVGPTFDQVFTSADDNKLVVPQFLTRYGLQSYFVKQRDELVELTAMDSWVLNLTRSVKYSDADRAEIQRQLTEQYISDYTATWRAGMDNLNIRNFESIGQLTGALEQVISGDQPLQRALTVLRDNTQPGVFSEKLSAKEREEALAEPDYQLLTRLGHEFAPENSTLAVQKDKESTMQAVYQQLTELHRYLLAIQNAPVPGKSALKAVQLRLDQNSSDPIFATRQMAKTLPAPLNRWVGRLTDQAWHVVMVEAVHYMEVDWRDSVVKPFNEQLANNYPFNPRSAQDASLDAFERFFKPDGILDTFYQQNLKLFIDNDLSLEDGDNNVIIREDITAQLETAQKIRDIFFSKQNGLGTSFAVETVSLSGNKRRSVLNLDGQLVDYSQGRNYTAHLVWPNNMREGNESKLTLIGTSGNAPRSISFSGPWAQFRLFGAGQLTGVQDGNFTVRFSVDGGAMTYRVHTDTEDNPFSGGLFSQFGLSDTLY</sequence>
<evidence type="ECO:0000313" key="4">
    <source>
        <dbReference type="EMBL" id="EGE1989027.1"/>
    </source>
</evidence>
<dbReference type="Pfam" id="PF06744">
    <property type="entry name" value="IcmF_C"/>
    <property type="match status" value="1"/>
</dbReference>
<dbReference type="Pfam" id="PF21070">
    <property type="entry name" value="IcmF_helical"/>
    <property type="match status" value="1"/>
</dbReference>
<dbReference type="AlphaFoldDB" id="A0AAN3NW77"/>
<comment type="caution">
    <text evidence="4">The sequence shown here is derived from an EMBL/GenBank/DDBJ whole genome shotgun (WGS) entry which is preliminary data.</text>
</comment>
<feature type="domain" description="IcmF-related" evidence="2">
    <location>
        <begin position="2"/>
        <end position="269"/>
    </location>
</feature>
<dbReference type="NCBIfam" id="TIGR03348">
    <property type="entry name" value="VI_IcmF"/>
    <property type="match status" value="1"/>
</dbReference>
<dbReference type="InterPro" id="IPR010623">
    <property type="entry name" value="IcmF_C"/>
</dbReference>
<feature type="domain" description="Type VI secretion system IcmF C-terminal" evidence="1">
    <location>
        <begin position="499"/>
        <end position="604"/>
    </location>
</feature>
<evidence type="ECO:0000313" key="5">
    <source>
        <dbReference type="Proteomes" id="UP000854059"/>
    </source>
</evidence>
<protein>
    <submittedName>
        <fullName evidence="4">Type VI secretion system membrane subunit TssM</fullName>
    </submittedName>
</protein>
<name>A0AAN3NW77_ECOLX</name>
<reference evidence="4" key="1">
    <citation type="submission" date="2018-05" db="EMBL/GenBank/DDBJ databases">
        <authorList>
            <person name="Ashton P.M."/>
            <person name="Dallman T."/>
            <person name="Nair S."/>
            <person name="De Pinna E."/>
            <person name="Peters T."/>
            <person name="Grant K."/>
        </authorList>
    </citation>
    <scope>NUCLEOTIDE SEQUENCE</scope>
    <source>
        <strain evidence="4">412057</strain>
    </source>
</reference>
<dbReference type="InterPro" id="IPR009612">
    <property type="entry name" value="IcmF-rel"/>
</dbReference>
<dbReference type="InterPro" id="IPR017731">
    <property type="entry name" value="TssM1-like"/>
</dbReference>